<dbReference type="RefSeq" id="WP_344548544.1">
    <property type="nucleotide sequence ID" value="NZ_BAAATD010000020.1"/>
</dbReference>
<feature type="signal peptide" evidence="1">
    <location>
        <begin position="1"/>
        <end position="25"/>
    </location>
</feature>
<proteinExistence type="predicted"/>
<organism evidence="2 3">
    <name type="scientific">Actinomadura fulvescens</name>
    <dbReference type="NCBI Taxonomy" id="46160"/>
    <lineage>
        <taxon>Bacteria</taxon>
        <taxon>Bacillati</taxon>
        <taxon>Actinomycetota</taxon>
        <taxon>Actinomycetes</taxon>
        <taxon>Streptosporangiales</taxon>
        <taxon>Thermomonosporaceae</taxon>
        <taxon>Actinomadura</taxon>
    </lineage>
</organism>
<accession>A0ABP6DAQ4</accession>
<dbReference type="PANTHER" id="PTHR38847">
    <property type="match status" value="1"/>
</dbReference>
<dbReference type="InterPro" id="IPR025649">
    <property type="entry name" value="DUF4360"/>
</dbReference>
<dbReference type="Proteomes" id="UP001501509">
    <property type="component" value="Unassembled WGS sequence"/>
</dbReference>
<dbReference type="PANTHER" id="PTHR38847:SF1">
    <property type="entry name" value="PSEUDOURIDINE SYNTHASE RSUA_RLUA-LIKE DOMAIN-CONTAINING PROTEIN"/>
    <property type="match status" value="1"/>
</dbReference>
<protein>
    <submittedName>
        <fullName evidence="2">DUF4360 domain-containing protein</fullName>
    </submittedName>
</protein>
<evidence type="ECO:0000256" key="1">
    <source>
        <dbReference type="SAM" id="SignalP"/>
    </source>
</evidence>
<gene>
    <name evidence="2" type="ORF">GCM10010411_88430</name>
</gene>
<evidence type="ECO:0000313" key="3">
    <source>
        <dbReference type="Proteomes" id="UP001501509"/>
    </source>
</evidence>
<feature type="chain" id="PRO_5045201255" evidence="1">
    <location>
        <begin position="26"/>
        <end position="210"/>
    </location>
</feature>
<comment type="caution">
    <text evidence="2">The sequence shown here is derived from an EMBL/GenBank/DDBJ whole genome shotgun (WGS) entry which is preliminary data.</text>
</comment>
<sequence length="210" mass="22378">MRARVNVTAAVVVMATAGVVAPASADSPPGQITVEVVTVNGSGCPAGTARVTPLPGNAGFTVSYSDYLARTGGSSDPVDSRKNCQLNLAIHIPQGFTYAIASAQYQGFAHLQAGADGLQRANYYFQGSPENHPVSHTIRGPYSDEWRFTDTTDVAALVYKPCGEDRNLNINTELRVNRGGSDAAKTSFMTMDSTRGGIKTIYHFSWKKCP</sequence>
<dbReference type="EMBL" id="BAAATD010000020">
    <property type="protein sequence ID" value="GAA2635681.1"/>
    <property type="molecule type" value="Genomic_DNA"/>
</dbReference>
<keyword evidence="3" id="KW-1185">Reference proteome</keyword>
<reference evidence="3" key="1">
    <citation type="journal article" date="2019" name="Int. J. Syst. Evol. Microbiol.">
        <title>The Global Catalogue of Microorganisms (GCM) 10K type strain sequencing project: providing services to taxonomists for standard genome sequencing and annotation.</title>
        <authorList>
            <consortium name="The Broad Institute Genomics Platform"/>
            <consortium name="The Broad Institute Genome Sequencing Center for Infectious Disease"/>
            <person name="Wu L."/>
            <person name="Ma J."/>
        </authorList>
    </citation>
    <scope>NUCLEOTIDE SEQUENCE [LARGE SCALE GENOMIC DNA]</scope>
    <source>
        <strain evidence="3">JCM 6833</strain>
    </source>
</reference>
<keyword evidence="1" id="KW-0732">Signal</keyword>
<evidence type="ECO:0000313" key="2">
    <source>
        <dbReference type="EMBL" id="GAA2635681.1"/>
    </source>
</evidence>
<dbReference type="Pfam" id="PF14273">
    <property type="entry name" value="DUF4360"/>
    <property type="match status" value="1"/>
</dbReference>
<name>A0ABP6DAQ4_9ACTN</name>